<feature type="compositionally biased region" description="Polar residues" evidence="1">
    <location>
        <begin position="477"/>
        <end position="488"/>
    </location>
</feature>
<feature type="compositionally biased region" description="Low complexity" evidence="1">
    <location>
        <begin position="905"/>
        <end position="916"/>
    </location>
</feature>
<feature type="compositionally biased region" description="Basic and acidic residues" evidence="1">
    <location>
        <begin position="547"/>
        <end position="569"/>
    </location>
</feature>
<sequence>MQEGGSVPRALASLGSSDELRTSFKSVTHGVATKKQEARRHMQSSPFRSEASGRAPRSSGLPSSSRTMHSHHLQSEQASSSSRVVVEEGSEFVLQALPTRASPSTYRPSSIDRRVSAPHLPASPSKLVSSSQLRAVSATGTPPRSRQSERPYRPPPSSSARFYERQQQRWMLQQPSLLPHTPATQLASTSQYSQSTPPRTSSLYQNAATSSPPCPSPASLPHGSATAEEQQAFAAGSRSGSFVSAAPHLRTASVSSLAPPETESRARSGSDAGSFTRSRISNGYNSNTDDEYGDYKPCQKRSAINHGHSGWQAQASAAPPVSALDDQDINLLPSNRTQQHVSVDSTLGDSGDADWDAELGISQADHAEPLRLPSLQQTDHFPHPSPMTTSDPAAASSNAVSSKLVINSPGTSTQVQPLIESINAADLKGIRVTSAVSESWDGDFLFQNDEDPADSEPHYSGGDPLRGSREQRDKTKNPTSRLSHSQADQDAESDEDVENWDDAFAWNVDSIMTPSASTSSSLHDLMLRSNVQHDDLNSTPTRANRTSSRELPPDVSRRLDFGRGKDKATARNRLSNGSLASNITDFSARLAAQSDADSYRPRSSQDSDDLSASSLSHSRQRNALGLVQNARKDRRHTDNRSDDSGDDTETESPAKDIAAPLLARSGRRSLGAALGLDSRRKLAAKEVSTTVQSPSRVGSKTNDDASLAATKSHARSQSKSKLGALQRLSFSRSRLSVANASSTSVNQMLETGESPQRPYADNTNQSQASLLSHASTSSSRSRRGASPSSLEKSYRALRSTSFRRFLGRGDKNGAANLNANAASETPTPFSPPRRKSEHSPPTLPISSPQRRTPTSHVSTQPKSPPFAWTGLRRSIEMTPKRSKDQSRRRDSDSFQHDSPGQPLFAPAGSPSTSPAALGFAMQQGKTPLILAQGKPDKYSPNFERASLDLKESGPLPAAGLRRDFSSSNTLRAGPSIGDRDTSTPTRSGRSKPDAESSARRWRAEVGTRAPVCSDGSSADVPPSSYVYGGVNMSRDPDGHSSTSRSVSTSTAYSHTSAESTYGYRMRQQISVSSGPEAQDSETSYGTSVGSSPGLTGQWSWASSGKRGTNPSTDTKDTAWMASVDLPERQDPSTRQDNQHGRVASMPGSPLALEATLDGEPMLPPSQAARKQSAPDTSLPAPYHTDSMQGAPTQLGAPLAPSRLAPSGALEPGRSRPTSSNADTSVSGMPSPSQATSSSAAPSSRKSAPRRNSLSDLKIPSRISKAQTGIRNNISLVRDFARGIEELKVLKASYMDHKMKTPLAPSDVEERVQNWLECADVLIGLGEGRSESDATARVDTLSHTPLSTHNDTRRTTFSDASSHARPASPLEGWTSRQSSVSGARSASGMSQATTSTTDGGRSVDVHREIDILSAILGGHKLSSVSQTESRPHARFQSDPYTRDDLPHRNAAYSSKSPVAESNQTTPDRESLDVTPNDGAGRVKASERPFNTAPAFSGANTSSGEVAAFDGVDVGDANRSAKRRLRSASRAGLQGLRDLLRVFKGSAVDDATPAGLKTGSMAVADTTTDEVKEQQPRYSMDGYPSTPSASKQKRKSINLKRRSFLRSRTSLDSVSAKAAEGQTSQEAAPPLPLSPEGGRYTPASSSSSSKFDRRRAEPSPSKTSLDITWEAGSADCSGDGREARRSASSTAKAVRRISLQSALSGSSSKRQSVDGGPSSLLSTKVGHTQQTHPTSHQQQLLQQRRPSLAVTSTSMTPPDPRRASTSVDTVHRHHQLQLQQGVTSARTTPGRSHSSSTEAPPPVVQKLALRPEAMPGLLVYVQATKQHLQAAINELGLQQGLALR</sequence>
<feature type="compositionally biased region" description="Basic and acidic residues" evidence="1">
    <location>
        <begin position="990"/>
        <end position="1005"/>
    </location>
</feature>
<protein>
    <submittedName>
        <fullName evidence="2">Uncharacterized protein</fullName>
    </submittedName>
</protein>
<keyword evidence="3" id="KW-1185">Reference proteome</keyword>
<feature type="compositionally biased region" description="Basic residues" evidence="1">
    <location>
        <begin position="1589"/>
        <end position="1603"/>
    </location>
</feature>
<feature type="compositionally biased region" description="Polar residues" evidence="1">
    <location>
        <begin position="126"/>
        <end position="140"/>
    </location>
</feature>
<feature type="region of interest" description="Disordered" evidence="1">
    <location>
        <begin position="950"/>
        <end position="1259"/>
    </location>
</feature>
<feature type="region of interest" description="Disordered" evidence="1">
    <location>
        <begin position="531"/>
        <end position="574"/>
    </location>
</feature>
<feature type="compositionally biased region" description="Low complexity" evidence="1">
    <location>
        <begin position="75"/>
        <end position="84"/>
    </location>
</feature>
<name>A0A0F7S1C7_9BASI</name>
<feature type="compositionally biased region" description="Polar residues" evidence="1">
    <location>
        <begin position="537"/>
        <end position="546"/>
    </location>
</feature>
<feature type="region of interest" description="Disordered" evidence="1">
    <location>
        <begin position="1548"/>
        <end position="1801"/>
    </location>
</feature>
<feature type="compositionally biased region" description="Polar residues" evidence="1">
    <location>
        <begin position="738"/>
        <end position="749"/>
    </location>
</feature>
<feature type="compositionally biased region" description="Polar residues" evidence="1">
    <location>
        <begin position="1774"/>
        <end position="1796"/>
    </location>
</feature>
<feature type="compositionally biased region" description="Polar residues" evidence="1">
    <location>
        <begin position="1450"/>
        <end position="1464"/>
    </location>
</feature>
<feature type="compositionally biased region" description="Polar residues" evidence="1">
    <location>
        <begin position="1067"/>
        <end position="1112"/>
    </location>
</feature>
<dbReference type="Proteomes" id="UP000242770">
    <property type="component" value="Unassembled WGS sequence"/>
</dbReference>
<gene>
    <name evidence="2" type="primary">SSCI58730.1</name>
</gene>
<feature type="compositionally biased region" description="Polar residues" evidence="1">
    <location>
        <begin position="1373"/>
        <end position="1398"/>
    </location>
</feature>
<feature type="compositionally biased region" description="Low complexity" evidence="1">
    <location>
        <begin position="1696"/>
        <end position="1708"/>
    </location>
</feature>
<feature type="region of interest" description="Disordered" evidence="1">
    <location>
        <begin position="1331"/>
        <end position="1403"/>
    </location>
</feature>
<evidence type="ECO:0000313" key="2">
    <source>
        <dbReference type="EMBL" id="CDS01114.1"/>
    </source>
</evidence>
<feature type="region of interest" description="Disordered" evidence="1">
    <location>
        <begin position="1421"/>
        <end position="1501"/>
    </location>
</feature>
<feature type="compositionally biased region" description="Basic and acidic residues" evidence="1">
    <location>
        <begin position="466"/>
        <end position="476"/>
    </location>
</feature>
<feature type="region of interest" description="Disordered" evidence="1">
    <location>
        <begin position="1"/>
        <end position="322"/>
    </location>
</feature>
<feature type="compositionally biased region" description="Basic and acidic residues" evidence="1">
    <location>
        <begin position="873"/>
        <end position="895"/>
    </location>
</feature>
<accession>A0A0F7S1C7</accession>
<feature type="compositionally biased region" description="Polar residues" evidence="1">
    <location>
        <begin position="271"/>
        <end position="287"/>
    </location>
</feature>
<proteinExistence type="predicted"/>
<organism evidence="2 3">
    <name type="scientific">Sporisorium scitamineum</name>
    <dbReference type="NCBI Taxonomy" id="49012"/>
    <lineage>
        <taxon>Eukaryota</taxon>
        <taxon>Fungi</taxon>
        <taxon>Dikarya</taxon>
        <taxon>Basidiomycota</taxon>
        <taxon>Ustilaginomycotina</taxon>
        <taxon>Ustilaginomycetes</taxon>
        <taxon>Ustilaginales</taxon>
        <taxon>Ustilaginaceae</taxon>
        <taxon>Sporisorium</taxon>
    </lineage>
</organism>
<dbReference type="EMBL" id="CCFA01003537">
    <property type="protein sequence ID" value="CDS01114.1"/>
    <property type="molecule type" value="Genomic_DNA"/>
</dbReference>
<feature type="compositionally biased region" description="Polar residues" evidence="1">
    <location>
        <begin position="386"/>
        <end position="401"/>
    </location>
</feature>
<feature type="compositionally biased region" description="Low complexity" evidence="1">
    <location>
        <begin position="812"/>
        <end position="822"/>
    </location>
</feature>
<feature type="region of interest" description="Disordered" evidence="1">
    <location>
        <begin position="685"/>
        <end position="917"/>
    </location>
</feature>
<feature type="region of interest" description="Disordered" evidence="1">
    <location>
        <begin position="373"/>
        <end position="401"/>
    </location>
</feature>
<feature type="compositionally biased region" description="Polar residues" evidence="1">
    <location>
        <begin position="844"/>
        <end position="861"/>
    </location>
</feature>
<reference evidence="3" key="1">
    <citation type="submission" date="2014-06" db="EMBL/GenBank/DDBJ databases">
        <authorList>
            <person name="Berkman P.J."/>
        </authorList>
    </citation>
    <scope>NUCLEOTIDE SEQUENCE [LARGE SCALE GENOMIC DNA]</scope>
</reference>
<feature type="region of interest" description="Disordered" evidence="1">
    <location>
        <begin position="444"/>
        <end position="497"/>
    </location>
</feature>
<feature type="compositionally biased region" description="Polar residues" evidence="1">
    <location>
        <begin position="1215"/>
        <end position="1225"/>
    </location>
</feature>
<evidence type="ECO:0000256" key="1">
    <source>
        <dbReference type="SAM" id="MobiDB-lite"/>
    </source>
</evidence>
<feature type="region of interest" description="Disordered" evidence="1">
    <location>
        <begin position="594"/>
        <end position="663"/>
    </location>
</feature>
<feature type="compositionally biased region" description="Low complexity" evidence="1">
    <location>
        <begin position="1725"/>
        <end position="1746"/>
    </location>
</feature>
<evidence type="ECO:0000313" key="3">
    <source>
        <dbReference type="Proteomes" id="UP000242770"/>
    </source>
</evidence>
<feature type="compositionally biased region" description="Basic and acidic residues" evidence="1">
    <location>
        <begin position="1125"/>
        <end position="1139"/>
    </location>
</feature>
<feature type="compositionally biased region" description="Low complexity" evidence="1">
    <location>
        <begin position="766"/>
        <end position="790"/>
    </location>
</feature>
<feature type="compositionally biased region" description="Low complexity" evidence="1">
    <location>
        <begin position="1040"/>
        <end position="1053"/>
    </location>
</feature>
<feature type="compositionally biased region" description="Polar residues" evidence="1">
    <location>
        <begin position="687"/>
        <end position="700"/>
    </location>
</feature>
<feature type="compositionally biased region" description="Low complexity" evidence="1">
    <location>
        <begin position="725"/>
        <end position="736"/>
    </location>
</feature>
<feature type="compositionally biased region" description="Low complexity" evidence="1">
    <location>
        <begin position="312"/>
        <end position="322"/>
    </location>
</feature>
<feature type="compositionally biased region" description="Low complexity" evidence="1">
    <location>
        <begin position="1226"/>
        <end position="1251"/>
    </location>
</feature>
<feature type="compositionally biased region" description="Polar residues" evidence="1">
    <location>
        <begin position="168"/>
        <end position="206"/>
    </location>
</feature>